<feature type="compositionally biased region" description="Basic and acidic residues" evidence="3">
    <location>
        <begin position="15"/>
        <end position="26"/>
    </location>
</feature>
<keyword evidence="5" id="KW-1185">Reference proteome</keyword>
<gene>
    <name evidence="4" type="ORF">A6048_10045</name>
</gene>
<evidence type="ECO:0008006" key="6">
    <source>
        <dbReference type="Google" id="ProtNLM"/>
    </source>
</evidence>
<evidence type="ECO:0000256" key="2">
    <source>
        <dbReference type="ARBA" id="ARBA00023163"/>
    </source>
</evidence>
<dbReference type="AlphaFoldDB" id="A0AAD0JU59"/>
<keyword evidence="1" id="KW-0805">Transcription regulation</keyword>
<sequence>MDRHHSGGGSTPEYRLSRDSVREVAERTPPPRSEPRFLSTDHLSTEAAAAYVDGCLPPAGQVRADAHLGLCPQCRREVTEQQDARRALRGSGPIHMPGDLRERLRLLGEGGDPELPPAPVPPSGNRWSRLLRRLRSLGR</sequence>
<dbReference type="InterPro" id="IPR041916">
    <property type="entry name" value="Anti_sigma_zinc_sf"/>
</dbReference>
<feature type="region of interest" description="Disordered" evidence="3">
    <location>
        <begin position="1"/>
        <end position="39"/>
    </location>
</feature>
<evidence type="ECO:0000256" key="3">
    <source>
        <dbReference type="SAM" id="MobiDB-lite"/>
    </source>
</evidence>
<feature type="region of interest" description="Disordered" evidence="3">
    <location>
        <begin position="107"/>
        <end position="127"/>
    </location>
</feature>
<proteinExistence type="predicted"/>
<keyword evidence="2" id="KW-0804">Transcription</keyword>
<name>A0AAD0JU59_9ACTN</name>
<dbReference type="Gene3D" id="1.10.10.1320">
    <property type="entry name" value="Anti-sigma factor, zinc-finger domain"/>
    <property type="match status" value="1"/>
</dbReference>
<dbReference type="RefSeq" id="WP_107747304.1">
    <property type="nucleotide sequence ID" value="NZ_CP015453.1"/>
</dbReference>
<evidence type="ECO:0000313" key="4">
    <source>
        <dbReference type="EMBL" id="AWH95796.1"/>
    </source>
</evidence>
<organism evidence="4 5">
    <name type="scientific">Dietzia psychralcaliphila</name>
    <dbReference type="NCBI Taxonomy" id="139021"/>
    <lineage>
        <taxon>Bacteria</taxon>
        <taxon>Bacillati</taxon>
        <taxon>Actinomycetota</taxon>
        <taxon>Actinomycetes</taxon>
        <taxon>Mycobacteriales</taxon>
        <taxon>Dietziaceae</taxon>
        <taxon>Dietzia</taxon>
    </lineage>
</organism>
<dbReference type="KEGG" id="dpc:A6048_10045"/>
<reference evidence="4 5" key="1">
    <citation type="submission" date="2016-04" db="EMBL/GenBank/DDBJ databases">
        <title>Complete genome sequence of the haloalkaliphilic hydrocarbon-degrading bacterium Dietzia psychralcaliphila ILA-1T, isolated from a drain of a fish product-processing plant.</title>
        <authorList>
            <person name="Zhao J."/>
            <person name="Hu B."/>
            <person name="Geng S."/>
            <person name="Nie Y."/>
            <person name="Tang Y."/>
        </authorList>
    </citation>
    <scope>NUCLEOTIDE SEQUENCE [LARGE SCALE GENOMIC DNA]</scope>
    <source>
        <strain evidence="4 5">ILA-1</strain>
    </source>
</reference>
<dbReference type="Proteomes" id="UP000244903">
    <property type="component" value="Chromosome"/>
</dbReference>
<accession>A0AAD0JU59</accession>
<evidence type="ECO:0000256" key="1">
    <source>
        <dbReference type="ARBA" id="ARBA00023015"/>
    </source>
</evidence>
<protein>
    <recommendedName>
        <fullName evidence="6">Zinc finger protein</fullName>
    </recommendedName>
</protein>
<evidence type="ECO:0000313" key="5">
    <source>
        <dbReference type="Proteomes" id="UP000244903"/>
    </source>
</evidence>
<dbReference type="EMBL" id="CP015453">
    <property type="protein sequence ID" value="AWH95796.1"/>
    <property type="molecule type" value="Genomic_DNA"/>
</dbReference>